<evidence type="ECO:0000313" key="9">
    <source>
        <dbReference type="EMBL" id="SDL57190.1"/>
    </source>
</evidence>
<accession>A0A1G9L5H1</accession>
<dbReference type="PANTHER" id="PTHR30287">
    <property type="entry name" value="MEMBRANE COMPONENT OF PREDICTED ABC SUPERFAMILY METABOLITE UPTAKE TRANSPORTER"/>
    <property type="match status" value="1"/>
</dbReference>
<dbReference type="PANTHER" id="PTHR30287:SF2">
    <property type="entry name" value="BLL1001 PROTEIN"/>
    <property type="match status" value="1"/>
</dbReference>
<dbReference type="Proteomes" id="UP000199555">
    <property type="component" value="Unassembled WGS sequence"/>
</dbReference>
<feature type="transmembrane region" description="Helical" evidence="6">
    <location>
        <begin position="767"/>
        <end position="788"/>
    </location>
</feature>
<evidence type="ECO:0000313" key="10">
    <source>
        <dbReference type="Proteomes" id="UP000199555"/>
    </source>
</evidence>
<evidence type="ECO:0000259" key="8">
    <source>
        <dbReference type="Pfam" id="PF12704"/>
    </source>
</evidence>
<sequence>MTGRARLVLAALMSHWRRRPLQLAMLLAGIMLATALWSGVQAVNAEARASYAEAADRLGTGTLDRLEPAPGAVLTTADFVALRRAGWIVSPLVEGRLRAGEGRVALLGIEPATRVALGPAEGGAVAEGDLLAFITPPGLGFADAEVIRELEGADLGGLTVAPREGLPPDTLVVDVGIAQRLLNLGERLTALVVAPEQPPGLAPLEQVAPHLLRKAPQDRADPEALTGSFHLNLTAFALLSFIVGLFITQSAVGLAFEQRRQVVRTLRALGVPLAEVLGVMAAELAILALVAGLAGILLGWAVAAALMPGVAATLSGLYGAEVSGALALRPVWVLSGLGMALAGAGLAGARGLLRTARMPLLAAGQARPWAVAAARGLRRQVLGAGALALALPLCLAWGGLVGGFAALACGLLAAALLLPVVLDAGLRWLAGRVRGVLAQWFVADTRQQSGGLSLALMALMLALAANIGVGTMVGSFRSTFLGWLDQRLVAELYVNARTEPEARAIRDWLAPQVDAILPIWSAEVPLRGQPGRVFGVVDHPTYRDHWPILRARPGAWNEVARGTGVLVNEQLFRRAGLSLGDSLDLPGGALPVVGVYSDYGNPSPQAIIGQDLFDARFPEAPRLNQAVRVDPDRAAALAEALRDRFDLPGSAVTDQAQVKAVSLRIFERTFSVTAALNVLTLGVAGIALLTGLLTLASMRLPQLAPVWAAGLTRRRLARLELARTLALAAATALYAVPVGLGLAWMLLAVINVEAFGWRLPMQISPELIARLGVAALATALAAGALPALRLARITPSQLLRVFADER</sequence>
<name>A0A1G9L5H1_9RHOB</name>
<evidence type="ECO:0000259" key="7">
    <source>
        <dbReference type="Pfam" id="PF02687"/>
    </source>
</evidence>
<evidence type="ECO:0000256" key="5">
    <source>
        <dbReference type="ARBA" id="ARBA00023136"/>
    </source>
</evidence>
<feature type="transmembrane region" description="Helical" evidence="6">
    <location>
        <begin position="235"/>
        <end position="256"/>
    </location>
</feature>
<gene>
    <name evidence="9" type="ORF">SAMN04487971_11372</name>
</gene>
<dbReference type="InterPro" id="IPR003838">
    <property type="entry name" value="ABC3_permease_C"/>
</dbReference>
<dbReference type="AlphaFoldDB" id="A0A1G9L5H1"/>
<feature type="transmembrane region" description="Helical" evidence="6">
    <location>
        <begin position="451"/>
        <end position="476"/>
    </location>
</feature>
<evidence type="ECO:0000256" key="2">
    <source>
        <dbReference type="ARBA" id="ARBA00022475"/>
    </source>
</evidence>
<dbReference type="Pfam" id="PF02687">
    <property type="entry name" value="FtsX"/>
    <property type="match status" value="2"/>
</dbReference>
<proteinExistence type="predicted"/>
<evidence type="ECO:0000256" key="1">
    <source>
        <dbReference type="ARBA" id="ARBA00004651"/>
    </source>
</evidence>
<feature type="transmembrane region" description="Helical" evidence="6">
    <location>
        <begin position="674"/>
        <end position="695"/>
    </location>
</feature>
<keyword evidence="10" id="KW-1185">Reference proteome</keyword>
<feature type="transmembrane region" description="Helical" evidence="6">
    <location>
        <begin position="724"/>
        <end position="747"/>
    </location>
</feature>
<evidence type="ECO:0000256" key="4">
    <source>
        <dbReference type="ARBA" id="ARBA00022989"/>
    </source>
</evidence>
<evidence type="ECO:0000256" key="3">
    <source>
        <dbReference type="ARBA" id="ARBA00022692"/>
    </source>
</evidence>
<feature type="domain" description="ABC3 transporter permease C-terminal" evidence="7">
    <location>
        <begin position="677"/>
        <end position="795"/>
    </location>
</feature>
<dbReference type="GO" id="GO:0005886">
    <property type="term" value="C:plasma membrane"/>
    <property type="evidence" value="ECO:0007669"/>
    <property type="project" value="UniProtKB-SubCell"/>
</dbReference>
<comment type="subcellular location">
    <subcellularLocation>
        <location evidence="1">Cell membrane</location>
        <topology evidence="1">Multi-pass membrane protein</topology>
    </subcellularLocation>
</comment>
<feature type="transmembrane region" description="Helical" evidence="6">
    <location>
        <begin position="327"/>
        <end position="349"/>
    </location>
</feature>
<reference evidence="10" key="1">
    <citation type="submission" date="2016-10" db="EMBL/GenBank/DDBJ databases">
        <authorList>
            <person name="Varghese N."/>
            <person name="Submissions S."/>
        </authorList>
    </citation>
    <scope>NUCLEOTIDE SEQUENCE [LARGE SCALE GENOMIC DNA]</scope>
    <source>
        <strain evidence="10">CGMCC 1.7655</strain>
    </source>
</reference>
<organism evidence="9 10">
    <name type="scientific">Paracoccus chinensis</name>
    <dbReference type="NCBI Taxonomy" id="525640"/>
    <lineage>
        <taxon>Bacteria</taxon>
        <taxon>Pseudomonadati</taxon>
        <taxon>Pseudomonadota</taxon>
        <taxon>Alphaproteobacteria</taxon>
        <taxon>Rhodobacterales</taxon>
        <taxon>Paracoccaceae</taxon>
        <taxon>Paracoccus</taxon>
    </lineage>
</organism>
<evidence type="ECO:0000256" key="6">
    <source>
        <dbReference type="SAM" id="Phobius"/>
    </source>
</evidence>
<feature type="transmembrane region" description="Helical" evidence="6">
    <location>
        <begin position="404"/>
        <end position="430"/>
    </location>
</feature>
<protein>
    <submittedName>
        <fullName evidence="9">Putative ABC transport system permease protein</fullName>
    </submittedName>
</protein>
<feature type="domain" description="MacB-like periplasmic core" evidence="8">
    <location>
        <begin position="454"/>
        <end position="642"/>
    </location>
</feature>
<keyword evidence="2" id="KW-1003">Cell membrane</keyword>
<dbReference type="InterPro" id="IPR025857">
    <property type="entry name" value="MacB_PCD"/>
</dbReference>
<keyword evidence="3 6" id="KW-0812">Transmembrane</keyword>
<feature type="transmembrane region" description="Helical" evidence="6">
    <location>
        <begin position="277"/>
        <end position="307"/>
    </location>
</feature>
<keyword evidence="4 6" id="KW-1133">Transmembrane helix</keyword>
<dbReference type="EMBL" id="FNGE01000013">
    <property type="protein sequence ID" value="SDL57190.1"/>
    <property type="molecule type" value="Genomic_DNA"/>
</dbReference>
<feature type="domain" description="ABC3 transporter permease C-terminal" evidence="7">
    <location>
        <begin position="235"/>
        <end position="358"/>
    </location>
</feature>
<dbReference type="Pfam" id="PF12704">
    <property type="entry name" value="MacB_PCD"/>
    <property type="match status" value="1"/>
</dbReference>
<dbReference type="STRING" id="525640.SAMN04487971_11372"/>
<keyword evidence="5 6" id="KW-0472">Membrane</keyword>
<dbReference type="InterPro" id="IPR038766">
    <property type="entry name" value="Membrane_comp_ABC_pdt"/>
</dbReference>